<evidence type="ECO:0000256" key="1">
    <source>
        <dbReference type="SAM" id="SignalP"/>
    </source>
</evidence>
<reference evidence="2 3" key="1">
    <citation type="submission" date="2018-12" db="EMBL/GenBank/DDBJ databases">
        <authorList>
            <consortium name="Pathogen Informatics"/>
        </authorList>
    </citation>
    <scope>NUCLEOTIDE SEQUENCE [LARGE SCALE GENOMIC DNA]</scope>
    <source>
        <strain evidence="2 3">NCTC13193</strain>
    </source>
</reference>
<dbReference type="AlphaFoldDB" id="A0A3S5F153"/>
<keyword evidence="1" id="KW-0732">Signal</keyword>
<accession>A0A3S5F153</accession>
<evidence type="ECO:0000313" key="2">
    <source>
        <dbReference type="EMBL" id="VEI61891.1"/>
    </source>
</evidence>
<dbReference type="Proteomes" id="UP000270487">
    <property type="component" value="Chromosome"/>
</dbReference>
<protein>
    <submittedName>
        <fullName evidence="2">Uncharacterized protein</fullName>
    </submittedName>
</protein>
<name>A0A3S5F153_SERFO</name>
<proteinExistence type="predicted"/>
<feature type="chain" id="PRO_5018534810" evidence="1">
    <location>
        <begin position="24"/>
        <end position="43"/>
    </location>
</feature>
<dbReference type="EMBL" id="LR134492">
    <property type="protein sequence ID" value="VEI61891.1"/>
    <property type="molecule type" value="Genomic_DNA"/>
</dbReference>
<feature type="signal peptide" evidence="1">
    <location>
        <begin position="1"/>
        <end position="23"/>
    </location>
</feature>
<evidence type="ECO:0000313" key="3">
    <source>
        <dbReference type="Proteomes" id="UP000270487"/>
    </source>
</evidence>
<organism evidence="2 3">
    <name type="scientific">Serratia fonticola</name>
    <dbReference type="NCBI Taxonomy" id="47917"/>
    <lineage>
        <taxon>Bacteria</taxon>
        <taxon>Pseudomonadati</taxon>
        <taxon>Pseudomonadota</taxon>
        <taxon>Gammaproteobacteria</taxon>
        <taxon>Enterobacterales</taxon>
        <taxon>Yersiniaceae</taxon>
        <taxon>Serratia</taxon>
    </lineage>
</organism>
<gene>
    <name evidence="2" type="ORF">NCTC13193_00087</name>
</gene>
<sequence length="43" mass="4528">MKKALLIISLIASASVFSNTVAAKVICFDDGTCYEIGDPSTHP</sequence>